<dbReference type="EMBL" id="LRBV02000011">
    <property type="status" value="NOT_ANNOTATED_CDS"/>
    <property type="molecule type" value="Genomic_DNA"/>
</dbReference>
<dbReference type="InParanoid" id="A0A7N2MWF0"/>
<sequence>MQDFQATLLHCGLVDLGFQGNIFTWNNGRLGDAFVQERLDRACAMVEWKEIFPIARVTHLQSSYDWKVGDGRSIGVFTHSWLSHTPVTRIEVPPDMKNTRWPIDCDTITKQSTQQPECIDPLELDLDAKCATKSAHLYMESLLKLLAYTGQSTPPSSEDRPDLQDV</sequence>
<evidence type="ECO:0000313" key="1">
    <source>
        <dbReference type="EnsemblPlants" id="QL11p013231:mrna"/>
    </source>
</evidence>
<reference evidence="1" key="2">
    <citation type="submission" date="2021-01" db="UniProtKB">
        <authorList>
            <consortium name="EnsemblPlants"/>
        </authorList>
    </citation>
    <scope>IDENTIFICATION</scope>
</reference>
<dbReference type="PANTHER" id="PTHR33710">
    <property type="entry name" value="BNAC02G09200D PROTEIN"/>
    <property type="match status" value="1"/>
</dbReference>
<accession>A0A7N2MWF0</accession>
<organism evidence="1 2">
    <name type="scientific">Quercus lobata</name>
    <name type="common">Valley oak</name>
    <dbReference type="NCBI Taxonomy" id="97700"/>
    <lineage>
        <taxon>Eukaryota</taxon>
        <taxon>Viridiplantae</taxon>
        <taxon>Streptophyta</taxon>
        <taxon>Embryophyta</taxon>
        <taxon>Tracheophyta</taxon>
        <taxon>Spermatophyta</taxon>
        <taxon>Magnoliopsida</taxon>
        <taxon>eudicotyledons</taxon>
        <taxon>Gunneridae</taxon>
        <taxon>Pentapetalae</taxon>
        <taxon>rosids</taxon>
        <taxon>fabids</taxon>
        <taxon>Fagales</taxon>
        <taxon>Fagaceae</taxon>
        <taxon>Quercus</taxon>
    </lineage>
</organism>
<dbReference type="EnsemblPlants" id="QL11p013231:mrna">
    <property type="protein sequence ID" value="QL11p013231:mrna"/>
    <property type="gene ID" value="QL11p013231"/>
</dbReference>
<reference evidence="1 2" key="1">
    <citation type="journal article" date="2016" name="G3 (Bethesda)">
        <title>First Draft Assembly and Annotation of the Genome of a California Endemic Oak Quercus lobata Nee (Fagaceae).</title>
        <authorList>
            <person name="Sork V.L."/>
            <person name="Fitz-Gibbon S.T."/>
            <person name="Puiu D."/>
            <person name="Crepeau M."/>
            <person name="Gugger P.F."/>
            <person name="Sherman R."/>
            <person name="Stevens K."/>
            <person name="Langley C.H."/>
            <person name="Pellegrini M."/>
            <person name="Salzberg S.L."/>
        </authorList>
    </citation>
    <scope>NUCLEOTIDE SEQUENCE [LARGE SCALE GENOMIC DNA]</scope>
    <source>
        <strain evidence="1 2">cv. SW786</strain>
    </source>
</reference>
<dbReference type="AlphaFoldDB" id="A0A7N2MWF0"/>
<keyword evidence="2" id="KW-1185">Reference proteome</keyword>
<dbReference type="Gramene" id="QL11p013231:mrna">
    <property type="protein sequence ID" value="QL11p013231:mrna"/>
    <property type="gene ID" value="QL11p013231"/>
</dbReference>
<proteinExistence type="predicted"/>
<dbReference type="Proteomes" id="UP000594261">
    <property type="component" value="Chromosome 11"/>
</dbReference>
<name>A0A7N2MWF0_QUELO</name>
<evidence type="ECO:0000313" key="2">
    <source>
        <dbReference type="Proteomes" id="UP000594261"/>
    </source>
</evidence>
<dbReference type="PANTHER" id="PTHR33710:SF62">
    <property type="entry name" value="DUF4283 DOMAIN PROTEIN"/>
    <property type="match status" value="1"/>
</dbReference>
<protein>
    <submittedName>
        <fullName evidence="1">Uncharacterized protein</fullName>
    </submittedName>
</protein>